<comment type="function">
    <text evidence="2">DNA polymerase III is a complex, multichain enzyme responsible for most of the replicative synthesis in bacteria. The epsilon subunit contain the editing function and is a proofreading 3'-5' exonuclease.</text>
</comment>
<dbReference type="EMBL" id="QPMK01000009">
    <property type="protein sequence ID" value="RDD65767.1"/>
    <property type="molecule type" value="Genomic_DNA"/>
</dbReference>
<dbReference type="InterPro" id="IPR013520">
    <property type="entry name" value="Ribonucl_H"/>
</dbReference>
<keyword evidence="5" id="KW-1133">Transmembrane helix</keyword>
<dbReference type="Proteomes" id="UP000253977">
    <property type="component" value="Unassembled WGS sequence"/>
</dbReference>
<accession>A0A369TNS3</accession>
<comment type="catalytic activity">
    <reaction evidence="4">
        <text>DNA(n) + a 2'-deoxyribonucleoside 5'-triphosphate = DNA(n+1) + diphosphate</text>
        <dbReference type="Rhea" id="RHEA:22508"/>
        <dbReference type="Rhea" id="RHEA-COMP:17339"/>
        <dbReference type="Rhea" id="RHEA-COMP:17340"/>
        <dbReference type="ChEBI" id="CHEBI:33019"/>
        <dbReference type="ChEBI" id="CHEBI:61560"/>
        <dbReference type="ChEBI" id="CHEBI:173112"/>
        <dbReference type="EC" id="2.7.7.7"/>
    </reaction>
</comment>
<dbReference type="InterPro" id="IPR006054">
    <property type="entry name" value="DnaQ"/>
</dbReference>
<comment type="caution">
    <text evidence="7">The sequence shown here is derived from an EMBL/GenBank/DDBJ whole genome shotgun (WGS) entry which is preliminary data.</text>
</comment>
<keyword evidence="7" id="KW-0269">Exonuclease</keyword>
<dbReference type="OrthoDB" id="9804290at2"/>
<evidence type="ECO:0000256" key="1">
    <source>
        <dbReference type="ARBA" id="ARBA00012417"/>
    </source>
</evidence>
<comment type="subunit">
    <text evidence="3">DNA polymerase III contains a core (composed of alpha, epsilon and theta chains) that associates with a tau subunit. This core dimerizes to form the POLIII' complex. PolIII' associates with the gamma complex (composed of gamma, delta, delta', psi and chi chains) and with the beta chain to form the complete DNA polymerase III complex.</text>
</comment>
<gene>
    <name evidence="7" type="ORF">DU478_12630</name>
</gene>
<evidence type="ECO:0000256" key="5">
    <source>
        <dbReference type="SAM" id="Phobius"/>
    </source>
</evidence>
<dbReference type="EC" id="2.7.7.7" evidence="1"/>
<protein>
    <recommendedName>
        <fullName evidence="1">DNA-directed DNA polymerase</fullName>
        <ecNumber evidence="1">2.7.7.7</ecNumber>
    </recommendedName>
</protein>
<evidence type="ECO:0000313" key="7">
    <source>
        <dbReference type="EMBL" id="RDD65767.1"/>
    </source>
</evidence>
<dbReference type="InterPro" id="IPR012337">
    <property type="entry name" value="RNaseH-like_sf"/>
</dbReference>
<keyword evidence="8" id="KW-1185">Reference proteome</keyword>
<organism evidence="7 8">
    <name type="scientific">Thalassococcus profundi</name>
    <dbReference type="NCBI Taxonomy" id="2282382"/>
    <lineage>
        <taxon>Bacteria</taxon>
        <taxon>Pseudomonadati</taxon>
        <taxon>Pseudomonadota</taxon>
        <taxon>Alphaproteobacteria</taxon>
        <taxon>Rhodobacterales</taxon>
        <taxon>Roseobacteraceae</taxon>
        <taxon>Thalassococcus</taxon>
    </lineage>
</organism>
<evidence type="ECO:0000256" key="2">
    <source>
        <dbReference type="ARBA" id="ARBA00025483"/>
    </source>
</evidence>
<dbReference type="NCBIfam" id="TIGR00573">
    <property type="entry name" value="dnaq"/>
    <property type="match status" value="1"/>
</dbReference>
<evidence type="ECO:0000259" key="6">
    <source>
        <dbReference type="SMART" id="SM00479"/>
    </source>
</evidence>
<evidence type="ECO:0000313" key="8">
    <source>
        <dbReference type="Proteomes" id="UP000253977"/>
    </source>
</evidence>
<dbReference type="FunFam" id="3.30.420.10:FF:000045">
    <property type="entry name" value="3'-5' exonuclease DinG"/>
    <property type="match status" value="1"/>
</dbReference>
<keyword evidence="7" id="KW-0378">Hydrolase</keyword>
<dbReference type="SMART" id="SM00479">
    <property type="entry name" value="EXOIII"/>
    <property type="match status" value="1"/>
</dbReference>
<dbReference type="PANTHER" id="PTHR30231">
    <property type="entry name" value="DNA POLYMERASE III SUBUNIT EPSILON"/>
    <property type="match status" value="1"/>
</dbReference>
<dbReference type="RefSeq" id="WP_114511333.1">
    <property type="nucleotide sequence ID" value="NZ_QPMK01000009.1"/>
</dbReference>
<dbReference type="GO" id="GO:0003677">
    <property type="term" value="F:DNA binding"/>
    <property type="evidence" value="ECO:0007669"/>
    <property type="project" value="InterPro"/>
</dbReference>
<feature type="domain" description="Exonuclease" evidence="6">
    <location>
        <begin position="273"/>
        <end position="442"/>
    </location>
</feature>
<sequence>MPRLSVRQRVFLTFAGLAVAALAMLALALWGGQNRAATGANGYLFAFILGGFGLVGMIAGVWLMFDETIAKPVDRIAADLRSRTHAGLSHPIDPATARHLGDLGPAADAMTRALSASTVDAAQRVASETARLSAEAKRLTALLTEIPVATILCSADDRIVLYDGQAAQVLAQIAVPRLGARLGAYFDARAIQAARGKLARSGKDVSFAASGIDGAQSFEMQMKHMDGGGYLLIIDAATVRLAPEGNRPLTFDFDLLDRAPALALAETPLRALCFAVFDTETTGLLPHKDEIVQIAARRIFGGRLVEGEVLDMLVDPGRPIPPAATKVHGISDFMVAGKPDPDAAARAFHHFCEDAVIVAHNAPFDMAFLRRRSAQNGLTWDHPILDTVLLSAVLFGAAAPHTLDAICERLDVTIPARARHTALGDAEATARVLLRMLPMLEARGLDTFGKVIRETTQHGRLLQDLNAAPQA</sequence>
<dbReference type="InterPro" id="IPR036397">
    <property type="entry name" value="RNaseH_sf"/>
</dbReference>
<proteinExistence type="predicted"/>
<dbReference type="Pfam" id="PF00929">
    <property type="entry name" value="RNase_T"/>
    <property type="match status" value="1"/>
</dbReference>
<evidence type="ECO:0000256" key="3">
    <source>
        <dbReference type="ARBA" id="ARBA00026073"/>
    </source>
</evidence>
<dbReference type="SUPFAM" id="SSF53098">
    <property type="entry name" value="Ribonuclease H-like"/>
    <property type="match status" value="1"/>
</dbReference>
<dbReference type="Gene3D" id="3.30.420.10">
    <property type="entry name" value="Ribonuclease H-like superfamily/Ribonuclease H"/>
    <property type="match status" value="1"/>
</dbReference>
<dbReference type="CDD" id="cd06127">
    <property type="entry name" value="DEDDh"/>
    <property type="match status" value="1"/>
</dbReference>
<dbReference type="GO" id="GO:0005829">
    <property type="term" value="C:cytosol"/>
    <property type="evidence" value="ECO:0007669"/>
    <property type="project" value="TreeGrafter"/>
</dbReference>
<dbReference type="GO" id="GO:0008408">
    <property type="term" value="F:3'-5' exonuclease activity"/>
    <property type="evidence" value="ECO:0007669"/>
    <property type="project" value="TreeGrafter"/>
</dbReference>
<dbReference type="PANTHER" id="PTHR30231:SF41">
    <property type="entry name" value="DNA POLYMERASE III SUBUNIT EPSILON"/>
    <property type="match status" value="1"/>
</dbReference>
<keyword evidence="5" id="KW-0472">Membrane</keyword>
<keyword evidence="7" id="KW-0540">Nuclease</keyword>
<evidence type="ECO:0000256" key="4">
    <source>
        <dbReference type="ARBA" id="ARBA00049244"/>
    </source>
</evidence>
<feature type="transmembrane region" description="Helical" evidence="5">
    <location>
        <begin position="43"/>
        <end position="65"/>
    </location>
</feature>
<dbReference type="GO" id="GO:0045004">
    <property type="term" value="P:DNA replication proofreading"/>
    <property type="evidence" value="ECO:0007669"/>
    <property type="project" value="TreeGrafter"/>
</dbReference>
<dbReference type="GO" id="GO:0003887">
    <property type="term" value="F:DNA-directed DNA polymerase activity"/>
    <property type="evidence" value="ECO:0007669"/>
    <property type="project" value="UniProtKB-EC"/>
</dbReference>
<keyword evidence="5" id="KW-0812">Transmembrane</keyword>
<name>A0A369TNS3_9RHOB</name>
<reference evidence="7 8" key="1">
    <citation type="submission" date="2018-07" db="EMBL/GenBank/DDBJ databases">
        <title>Thalassococcus profundi sp. nov., a marine bacterium isolated from deep seawater of Okinawa Trough.</title>
        <authorList>
            <person name="Yu M."/>
        </authorList>
    </citation>
    <scope>NUCLEOTIDE SEQUENCE [LARGE SCALE GENOMIC DNA]</scope>
    <source>
        <strain evidence="7 8">WRAS1</strain>
    </source>
</reference>
<feature type="transmembrane region" description="Helical" evidence="5">
    <location>
        <begin position="12"/>
        <end position="31"/>
    </location>
</feature>
<dbReference type="AlphaFoldDB" id="A0A369TNS3"/>